<gene>
    <name evidence="1" type="ORF">J2X07_000440</name>
</gene>
<organism evidence="1 2">
    <name type="scientific">Fictibacillus barbaricus</name>
    <dbReference type="NCBI Taxonomy" id="182136"/>
    <lineage>
        <taxon>Bacteria</taxon>
        <taxon>Bacillati</taxon>
        <taxon>Bacillota</taxon>
        <taxon>Bacilli</taxon>
        <taxon>Bacillales</taxon>
        <taxon>Fictibacillaceae</taxon>
        <taxon>Fictibacillus</taxon>
    </lineage>
</organism>
<evidence type="ECO:0000313" key="1">
    <source>
        <dbReference type="EMBL" id="MDR7071465.1"/>
    </source>
</evidence>
<proteinExistence type="predicted"/>
<reference evidence="1 2" key="1">
    <citation type="submission" date="2023-07" db="EMBL/GenBank/DDBJ databases">
        <title>Sorghum-associated microbial communities from plants grown in Nebraska, USA.</title>
        <authorList>
            <person name="Schachtman D."/>
        </authorList>
    </citation>
    <scope>NUCLEOTIDE SEQUENCE [LARGE SCALE GENOMIC DNA]</scope>
    <source>
        <strain evidence="1 2">BE211</strain>
    </source>
</reference>
<dbReference type="EMBL" id="JAVDWA010000001">
    <property type="protein sequence ID" value="MDR7071465.1"/>
    <property type="molecule type" value="Genomic_DNA"/>
</dbReference>
<dbReference type="RefSeq" id="WP_310256040.1">
    <property type="nucleotide sequence ID" value="NZ_JAVDWA010000001.1"/>
</dbReference>
<name>A0ABU1TWA4_9BACL</name>
<dbReference type="Proteomes" id="UP001258181">
    <property type="component" value="Unassembled WGS sequence"/>
</dbReference>
<evidence type="ECO:0008006" key="3">
    <source>
        <dbReference type="Google" id="ProtNLM"/>
    </source>
</evidence>
<dbReference type="Gene3D" id="3.60.60.10">
    <property type="entry name" value="Penicillin V Acylase, Chain A"/>
    <property type="match status" value="1"/>
</dbReference>
<keyword evidence="2" id="KW-1185">Reference proteome</keyword>
<comment type="caution">
    <text evidence="1">The sequence shown here is derived from an EMBL/GenBank/DDBJ whole genome shotgun (WGS) entry which is preliminary data.</text>
</comment>
<evidence type="ECO:0000313" key="2">
    <source>
        <dbReference type="Proteomes" id="UP001258181"/>
    </source>
</evidence>
<sequence>MCTSFALHAEKTYIGMNFDISDRPIKMALIKDNQLIIFQKENGSFFPAFGLNRNGTFMNLLMVDPNENGKYRRGKNCVHIMKLFDDVLSERIEVSSLNDYLTEKKIVNVPNYSVHSMIAGIDRHSFVVEPGRENLSLDSFDQDFMVLTNFPFEADQYYNEVSGDGSDRYQKAYHSLLNCKESFQVNEGFSILEGTIQTEGDYPTQLSMISVPEEQVIYFTLKGNFNKIFMFSFHDNQIQTHIGFEFSNHHSLSKKGILLSELESW</sequence>
<protein>
    <recommendedName>
        <fullName evidence="3">Choloylglycine hydrolase/NAAA C-terminal domain-containing protein</fullName>
    </recommendedName>
</protein>
<accession>A0ABU1TWA4</accession>